<comment type="similarity">
    <text evidence="4">Belongs to the MetA family.</text>
</comment>
<dbReference type="Gene3D" id="3.40.50.880">
    <property type="match status" value="1"/>
</dbReference>
<reference evidence="6 7" key="1">
    <citation type="submission" date="2020-07" db="EMBL/GenBank/DDBJ databases">
        <title>Description of Limosilactobacillus balticus sp. nov., Limosilactobacillus agrestis sp. nov., Limosilactobacillus albertensis sp. nov., Limosilactobacillus rudii sp. nov., Limosilactobacillus fastidiosus sp. nov., five novel Limosilactobacillus species isolated from the vertebrate gastrointestinal tract, and proposal of 6 subspecies of Limosilactobacillus reuteri adapted to the gastrointestinal tract of specific vertebrate hosts.</title>
        <authorList>
            <person name="Li F."/>
            <person name="Cheng C."/>
            <person name="Zheng J."/>
            <person name="Quevedo R.M."/>
            <person name="Li J."/>
            <person name="Roos S."/>
            <person name="Gaenzle M.G."/>
            <person name="Walter J."/>
        </authorList>
    </citation>
    <scope>NUCLEOTIDE SEQUENCE [LARGE SCALE GENOMIC DNA]</scope>
    <source>
        <strain evidence="6 7">WF-MA3-C</strain>
    </source>
</reference>
<evidence type="ECO:0000313" key="7">
    <source>
        <dbReference type="Proteomes" id="UP000518255"/>
    </source>
</evidence>
<feature type="active site" description="Proton acceptor" evidence="4">
    <location>
        <position position="223"/>
    </location>
</feature>
<dbReference type="PIRSF" id="PIRSF000450">
    <property type="entry name" value="H_ser_succinyltr"/>
    <property type="match status" value="1"/>
</dbReference>
<organism evidence="6 7">
    <name type="scientific">Limosilactobacillus fastidiosus</name>
    <dbReference type="NCBI Taxonomy" id="2759855"/>
    <lineage>
        <taxon>Bacteria</taxon>
        <taxon>Bacillati</taxon>
        <taxon>Bacillota</taxon>
        <taxon>Bacilli</taxon>
        <taxon>Lactobacillales</taxon>
        <taxon>Lactobacillaceae</taxon>
        <taxon>Limosilactobacillus</taxon>
    </lineage>
</organism>
<keyword evidence="4" id="KW-0963">Cytoplasm</keyword>
<evidence type="ECO:0000256" key="3">
    <source>
        <dbReference type="ARBA" id="ARBA00023315"/>
    </source>
</evidence>
<name>A0A7W3YBF9_9LACO</name>
<dbReference type="Proteomes" id="UP000518255">
    <property type="component" value="Unassembled WGS sequence"/>
</dbReference>
<dbReference type="InterPro" id="IPR033752">
    <property type="entry name" value="MetA_family"/>
</dbReference>
<protein>
    <recommendedName>
        <fullName evidence="4">Homoserine O-acetyltransferase</fullName>
        <shortName evidence="4">HAT</shortName>
        <ecNumber evidence="4">2.3.1.31</ecNumber>
    </recommendedName>
    <alternativeName>
        <fullName evidence="4">Homoserine transacetylase</fullName>
        <shortName evidence="4">HTA</shortName>
    </alternativeName>
</protein>
<evidence type="ECO:0000256" key="2">
    <source>
        <dbReference type="ARBA" id="ARBA00022679"/>
    </source>
</evidence>
<comment type="pathway">
    <text evidence="4">Amino-acid biosynthesis; L-methionine biosynthesis via de novo pathway; O-acetyl-L-homoserine from L-homoserine: step 1/1.</text>
</comment>
<dbReference type="PANTHER" id="PTHR20919">
    <property type="entry name" value="HOMOSERINE O-SUCCINYLTRANSFERASE"/>
    <property type="match status" value="1"/>
</dbReference>
<feature type="active site" evidence="4">
    <location>
        <position position="225"/>
    </location>
</feature>
<comment type="catalytic activity">
    <reaction evidence="4">
        <text>L-homoserine + acetyl-CoA = O-acetyl-L-homoserine + CoA</text>
        <dbReference type="Rhea" id="RHEA:13701"/>
        <dbReference type="ChEBI" id="CHEBI:57287"/>
        <dbReference type="ChEBI" id="CHEBI:57288"/>
        <dbReference type="ChEBI" id="CHEBI:57476"/>
        <dbReference type="ChEBI" id="CHEBI:57716"/>
        <dbReference type="EC" id="2.3.1.31"/>
    </reaction>
</comment>
<evidence type="ECO:0000256" key="5">
    <source>
        <dbReference type="PIRSR" id="PIRSR000450-1"/>
    </source>
</evidence>
<dbReference type="PANTHER" id="PTHR20919:SF0">
    <property type="entry name" value="HOMOSERINE O-SUCCINYLTRANSFERASE"/>
    <property type="match status" value="1"/>
</dbReference>
<dbReference type="RefSeq" id="WP_182580550.1">
    <property type="nucleotide sequence ID" value="NZ_JACIUY010000044.1"/>
</dbReference>
<feature type="site" description="Important for substrate specificity" evidence="4">
    <location>
        <position position="180"/>
    </location>
</feature>
<comment type="function">
    <text evidence="4">Transfers an acetyl group from acetyl-CoA to L-homoserine, forming acetyl-L-homoserine.</text>
</comment>
<accession>A0A7W3YBF9</accession>
<sequence length="288" mass="33423">MTANAKNGFLLSNGRWQNHYLKDPISVLVVNLMPTKEVTERQFLESFNNLNQDIEFTFLYLATHHFKNISYSAIAKAYASLDDVESSSFDGLIITGAPVEQLNFHQVDYWEEFRTICDWAKRHTKQSLLECWAALGGLYNDYQLNKQQLPQKLFGIYQATSINEHNRLSHNFHAIKIPQSRHSTPVIDPNNLPDDLEVIATNKQIGPLIYYSPSNHRTYITGHPEYESDTLAKEYYRDLKKRLPIQEPHNYFANVETGKVNYSWQQSSIQIYQNWLNTFAQQKVGTLV</sequence>
<keyword evidence="2 4" id="KW-0808">Transferase</keyword>
<evidence type="ECO:0000256" key="4">
    <source>
        <dbReference type="HAMAP-Rule" id="MF_00295"/>
    </source>
</evidence>
<feature type="binding site" evidence="4">
    <location>
        <position position="152"/>
    </location>
    <ligand>
        <name>substrate</name>
    </ligand>
</feature>
<evidence type="ECO:0000256" key="1">
    <source>
        <dbReference type="ARBA" id="ARBA00022605"/>
    </source>
</evidence>
<dbReference type="AlphaFoldDB" id="A0A7W3YBF9"/>
<dbReference type="Pfam" id="PF04204">
    <property type="entry name" value="HTS"/>
    <property type="match status" value="1"/>
</dbReference>
<dbReference type="GO" id="GO:0008899">
    <property type="term" value="F:homoserine O-succinyltransferase activity"/>
    <property type="evidence" value="ECO:0007669"/>
    <property type="project" value="UniProtKB-UniRule"/>
</dbReference>
<dbReference type="HAMAP" id="MF_00295">
    <property type="entry name" value="MetA_acyltransf"/>
    <property type="match status" value="1"/>
</dbReference>
<keyword evidence="1 4" id="KW-0028">Amino-acid biosynthesis</keyword>
<feature type="binding site" evidence="4">
    <location>
        <position position="237"/>
    </location>
    <ligand>
        <name>substrate</name>
    </ligand>
</feature>
<dbReference type="GO" id="GO:0004414">
    <property type="term" value="F:homoserine O-acetyltransferase activity"/>
    <property type="evidence" value="ECO:0007669"/>
    <property type="project" value="UniProtKB-EC"/>
</dbReference>
<feature type="binding site" evidence="4">
    <location>
        <position position="180"/>
    </location>
    <ligand>
        <name>substrate</name>
    </ligand>
</feature>
<dbReference type="UniPathway" id="UPA00051">
    <property type="reaction ID" value="UER00074"/>
</dbReference>
<gene>
    <name evidence="4" type="primary">metAA</name>
    <name evidence="6" type="ORF">H5R63_02335</name>
</gene>
<comment type="subcellular location">
    <subcellularLocation>
        <location evidence="4">Cytoplasm</location>
    </subcellularLocation>
</comment>
<proteinExistence type="inferred from homology"/>
<dbReference type="EC" id="2.3.1.31" evidence="4"/>
<dbReference type="SUPFAM" id="SSF52317">
    <property type="entry name" value="Class I glutamine amidotransferase-like"/>
    <property type="match status" value="1"/>
</dbReference>
<dbReference type="InterPro" id="IPR029062">
    <property type="entry name" value="Class_I_gatase-like"/>
</dbReference>
<feature type="site" description="Important for acyl-CoA specificity" evidence="4">
    <location>
        <position position="100"/>
    </location>
</feature>
<evidence type="ECO:0000313" key="6">
    <source>
        <dbReference type="EMBL" id="MBB1085634.1"/>
    </source>
</evidence>
<dbReference type="GO" id="GO:0005737">
    <property type="term" value="C:cytoplasm"/>
    <property type="evidence" value="ECO:0007669"/>
    <property type="project" value="UniProtKB-SubCell"/>
</dbReference>
<dbReference type="GO" id="GO:0009086">
    <property type="term" value="P:methionine biosynthetic process"/>
    <property type="evidence" value="ECO:0007669"/>
    <property type="project" value="UniProtKB-UniRule"/>
</dbReference>
<keyword evidence="3 4" id="KW-0012">Acyltransferase</keyword>
<feature type="active site" description="Acyl-thioester intermediate" evidence="4 5">
    <location>
        <position position="131"/>
    </location>
</feature>
<keyword evidence="4" id="KW-0486">Methionine biosynthesis</keyword>
<comment type="caution">
    <text evidence="4">Lacks conserved residue(s) required for the propagation of feature annotation.</text>
</comment>
<dbReference type="EMBL" id="JACIUY010000044">
    <property type="protein sequence ID" value="MBB1085634.1"/>
    <property type="molecule type" value="Genomic_DNA"/>
</dbReference>
<comment type="caution">
    <text evidence="6">The sequence shown here is derived from an EMBL/GenBank/DDBJ whole genome shotgun (WGS) entry which is preliminary data.</text>
</comment>